<accession>E8U9F6</accession>
<feature type="transmembrane region" description="Helical" evidence="1">
    <location>
        <begin position="95"/>
        <end position="117"/>
    </location>
</feature>
<feature type="transmembrane region" description="Helical" evidence="1">
    <location>
        <begin position="40"/>
        <end position="58"/>
    </location>
</feature>
<feature type="transmembrane region" description="Helical" evidence="1">
    <location>
        <begin position="12"/>
        <end position="34"/>
    </location>
</feature>
<sequence precursor="true">MPARTTPHTDALGRAATRLLLGALMLLILAPMIARWVHGEFAGIGIQLLTLLATAFLLRRVYAGSGAARTLTVGLCMLSGVAGVILGMLGTSVSLFGLAVLAVGLGFIGIGLALISYPPVRDFLDRHQLIPRPGGPR</sequence>
<evidence type="ECO:0000313" key="3">
    <source>
        <dbReference type="Proteomes" id="UP000008635"/>
    </source>
</evidence>
<organism evidence="2 3">
    <name type="scientific">Deinococcus maricopensis (strain DSM 21211 / LMG 22137 / NRRL B-23946 / LB-34)</name>
    <dbReference type="NCBI Taxonomy" id="709986"/>
    <lineage>
        <taxon>Bacteria</taxon>
        <taxon>Thermotogati</taxon>
        <taxon>Deinococcota</taxon>
        <taxon>Deinococci</taxon>
        <taxon>Deinococcales</taxon>
        <taxon>Deinococcaceae</taxon>
        <taxon>Deinococcus</taxon>
    </lineage>
</organism>
<proteinExistence type="predicted"/>
<keyword evidence="3" id="KW-1185">Reference proteome</keyword>
<feature type="transmembrane region" description="Helical" evidence="1">
    <location>
        <begin position="70"/>
        <end position="89"/>
    </location>
</feature>
<keyword evidence="1" id="KW-1133">Transmembrane helix</keyword>
<evidence type="ECO:0000256" key="1">
    <source>
        <dbReference type="SAM" id="Phobius"/>
    </source>
</evidence>
<gene>
    <name evidence="2" type="ordered locus">Deima_2052</name>
</gene>
<dbReference type="HOGENOM" id="CLU_1861907_0_0_0"/>
<keyword evidence="1" id="KW-0812">Transmembrane</keyword>
<reference evidence="2 3" key="1">
    <citation type="journal article" date="2011" name="Stand. Genomic Sci.">
        <title>Complete genome sequence of Deinococcus maricopensis type strain (LB-34).</title>
        <authorList>
            <person name="Pukall R."/>
            <person name="Zeytun A."/>
            <person name="Lucas S."/>
            <person name="Lapidus A."/>
            <person name="Hammon N."/>
            <person name="Deshpande S."/>
            <person name="Nolan M."/>
            <person name="Cheng J.F."/>
            <person name="Pitluck S."/>
            <person name="Liolios K."/>
            <person name="Pagani I."/>
            <person name="Mikhailova N."/>
            <person name="Ivanova N."/>
            <person name="Mavromatis K."/>
            <person name="Pati A."/>
            <person name="Tapia R."/>
            <person name="Han C."/>
            <person name="Goodwin L."/>
            <person name="Chen A."/>
            <person name="Palaniappan K."/>
            <person name="Land M."/>
            <person name="Hauser L."/>
            <person name="Chang Y.J."/>
            <person name="Jeffries C.D."/>
            <person name="Brambilla E.M."/>
            <person name="Rohde M."/>
            <person name="Goker M."/>
            <person name="Detter J.C."/>
            <person name="Woyke T."/>
            <person name="Bristow J."/>
            <person name="Eisen J.A."/>
            <person name="Markowitz V."/>
            <person name="Hugenholtz P."/>
            <person name="Kyrpides N.C."/>
            <person name="Klenk H.P."/>
        </authorList>
    </citation>
    <scope>NUCLEOTIDE SEQUENCE [LARGE SCALE GENOMIC DNA]</scope>
    <source>
        <strain evidence="3">DSM 21211 / LMG 22137 / NRRL B-23946 / LB-34</strain>
    </source>
</reference>
<dbReference type="Proteomes" id="UP000008635">
    <property type="component" value="Chromosome"/>
</dbReference>
<dbReference type="KEGG" id="dmr:Deima_2052"/>
<dbReference type="STRING" id="709986.Deima_2052"/>
<reference evidence="3" key="2">
    <citation type="submission" date="2011-01" db="EMBL/GenBank/DDBJ databases">
        <title>The complete genome of Deinococcus maricopensis DSM 21211.</title>
        <authorList>
            <consortium name="US DOE Joint Genome Institute (JGI-PGF)"/>
            <person name="Lucas S."/>
            <person name="Copeland A."/>
            <person name="Lapidus A."/>
            <person name="Goodwin L."/>
            <person name="Pitluck S."/>
            <person name="Kyrpides N."/>
            <person name="Mavromatis K."/>
            <person name="Pagani I."/>
            <person name="Ivanova N."/>
            <person name="Ovchinnikova G."/>
            <person name="Zeytun A."/>
            <person name="Detter J.C."/>
            <person name="Han C."/>
            <person name="Land M."/>
            <person name="Hauser L."/>
            <person name="Markowitz V."/>
            <person name="Cheng J.-F."/>
            <person name="Hugenholtz P."/>
            <person name="Woyke T."/>
            <person name="Wu D."/>
            <person name="Pukall R."/>
            <person name="Gehrich-Schroeter G."/>
            <person name="Brambilla E."/>
            <person name="Klenk H.-P."/>
            <person name="Eisen J.A."/>
        </authorList>
    </citation>
    <scope>NUCLEOTIDE SEQUENCE [LARGE SCALE GENOMIC DNA]</scope>
    <source>
        <strain evidence="3">DSM 21211 / LMG 22137 / NRRL B-23946 / LB-34</strain>
    </source>
</reference>
<dbReference type="RefSeq" id="WP_013557200.1">
    <property type="nucleotide sequence ID" value="NC_014958.1"/>
</dbReference>
<dbReference type="EMBL" id="CP002454">
    <property type="protein sequence ID" value="ADV67695.1"/>
    <property type="molecule type" value="Genomic_DNA"/>
</dbReference>
<name>E8U9F6_DEIML</name>
<evidence type="ECO:0000313" key="2">
    <source>
        <dbReference type="EMBL" id="ADV67695.1"/>
    </source>
</evidence>
<dbReference type="AlphaFoldDB" id="E8U9F6"/>
<protein>
    <submittedName>
        <fullName evidence="2">Uncharacterized protein</fullName>
    </submittedName>
</protein>
<keyword evidence="1" id="KW-0472">Membrane</keyword>